<protein>
    <submittedName>
        <fullName evidence="7">Conserved membrane protein</fullName>
    </submittedName>
</protein>
<dbReference type="GO" id="GO:0005506">
    <property type="term" value="F:iron ion binding"/>
    <property type="evidence" value="ECO:0007669"/>
    <property type="project" value="InterPro"/>
</dbReference>
<dbReference type="HOGENOM" id="CLU_033631_3_2_0"/>
<evidence type="ECO:0000313" key="8">
    <source>
        <dbReference type="EMBL" id="CBK41187.1"/>
    </source>
</evidence>
<evidence type="ECO:0000259" key="6">
    <source>
        <dbReference type="Pfam" id="PF04116"/>
    </source>
</evidence>
<reference evidence="8" key="3">
    <citation type="submission" date="2010-03" db="EMBL/GenBank/DDBJ databases">
        <authorList>
            <person name="Genoscope - CEA"/>
        </authorList>
    </citation>
    <scope>NUCLEOTIDE SEQUENCE</scope>
</reference>
<evidence type="ECO:0000256" key="1">
    <source>
        <dbReference type="ARBA" id="ARBA00004370"/>
    </source>
</evidence>
<evidence type="ECO:0000256" key="2">
    <source>
        <dbReference type="ARBA" id="ARBA00022692"/>
    </source>
</evidence>
<evidence type="ECO:0000313" key="7">
    <source>
        <dbReference type="EMBL" id="ACE75594.1"/>
    </source>
</evidence>
<feature type="domain" description="Fatty acid hydroxylase" evidence="6">
    <location>
        <begin position="118"/>
        <end position="251"/>
    </location>
</feature>
<dbReference type="OrthoDB" id="9770329at2"/>
<reference evidence="7" key="1">
    <citation type="journal article" date="2008" name="Environ. Microbiol.">
        <title>Environmental genomics reveals a functional chlorite dismutase in the nitrite-oxidizing bacterium 'Candidatus Nitrospira defluvii'.</title>
        <authorList>
            <person name="Maixner F."/>
            <person name="Wagner M."/>
            <person name="Lucker S."/>
            <person name="Pelletier E."/>
            <person name="Schmitz-Esser S."/>
            <person name="Hace K."/>
            <person name="Spieck E."/>
            <person name="Konrat R."/>
            <person name="Le Paslier D."/>
            <person name="Daims H."/>
        </authorList>
    </citation>
    <scope>NUCLEOTIDE SEQUENCE</scope>
</reference>
<dbReference type="KEGG" id="nde:NIDE1438"/>
<feature type="transmembrane region" description="Helical" evidence="5">
    <location>
        <begin position="7"/>
        <end position="26"/>
    </location>
</feature>
<keyword evidence="2 5" id="KW-0812">Transmembrane</keyword>
<keyword evidence="4 5" id="KW-0472">Membrane</keyword>
<dbReference type="Proteomes" id="UP000001660">
    <property type="component" value="Chromosome"/>
</dbReference>
<evidence type="ECO:0000256" key="4">
    <source>
        <dbReference type="ARBA" id="ARBA00023136"/>
    </source>
</evidence>
<evidence type="ECO:0000256" key="5">
    <source>
        <dbReference type="SAM" id="Phobius"/>
    </source>
</evidence>
<keyword evidence="9" id="KW-1185">Reference proteome</keyword>
<dbReference type="EMBL" id="EU559167">
    <property type="protein sequence ID" value="ACE75594.1"/>
    <property type="molecule type" value="Genomic_DNA"/>
</dbReference>
<keyword evidence="3 5" id="KW-1133">Transmembrane helix</keyword>
<proteinExistence type="predicted"/>
<feature type="transmembrane region" description="Helical" evidence="5">
    <location>
        <begin position="72"/>
        <end position="93"/>
    </location>
</feature>
<dbReference type="AlphaFoldDB" id="B3U4M7"/>
<dbReference type="GO" id="GO:0016491">
    <property type="term" value="F:oxidoreductase activity"/>
    <property type="evidence" value="ECO:0007669"/>
    <property type="project" value="InterPro"/>
</dbReference>
<dbReference type="InterPro" id="IPR006694">
    <property type="entry name" value="Fatty_acid_hydroxylase"/>
</dbReference>
<dbReference type="Pfam" id="PF04116">
    <property type="entry name" value="FA_hydroxylase"/>
    <property type="match status" value="1"/>
</dbReference>
<evidence type="ECO:0000313" key="9">
    <source>
        <dbReference type="Proteomes" id="UP000001660"/>
    </source>
</evidence>
<comment type="subcellular location">
    <subcellularLocation>
        <location evidence="1">Membrane</location>
    </subcellularLocation>
</comment>
<sequence>MIVLLRYGAYPVILMACLTGNLVLFHMGTGELLATFLPVTLGTVLIMALEATLPYRSDWRPSRVEVVQDSTFLALVHVILPKALAAASVFVMFDVLNGRGWIIASWWPHDWPVPVQAVLMVLIVDSLRYWLHRISHEWEPLWRFHAVHHAPQRLYTLNVGRFHPIDKGLQFVLDALPFLALGVREDVLSLYFVWYAVNGFFQHSNADVRLGWLNYAVSGPELHRWHHAVQKEESNHNYGNHLIVWDVVFGSRYLPADRSVGTLGLVNRQYPRGFLNQMAAPFTPGLDKRTV</sequence>
<dbReference type="eggNOG" id="COG3000">
    <property type="taxonomic scope" value="Bacteria"/>
</dbReference>
<accession>B3U4M7</accession>
<reference evidence="8 9" key="2">
    <citation type="journal article" date="2010" name="Proc. Natl. Acad. Sci. U.S.A.">
        <title>A Nitrospira metagenome illuminates the physiology and evolution of globally important nitrite-oxidizing bacteria.</title>
        <authorList>
            <person name="Lucker S."/>
            <person name="Wagner M."/>
            <person name="Maixner F."/>
            <person name="Pelletier E."/>
            <person name="Koch H."/>
            <person name="Vacherie B."/>
            <person name="Rattei T."/>
            <person name="Sinninghe Damste J."/>
            <person name="Spieck E."/>
            <person name="Le Paslier D."/>
            <person name="Daims H."/>
        </authorList>
    </citation>
    <scope>NUCLEOTIDE SEQUENCE [LARGE SCALE GENOMIC DNA]</scope>
</reference>
<evidence type="ECO:0000256" key="3">
    <source>
        <dbReference type="ARBA" id="ARBA00022989"/>
    </source>
</evidence>
<dbReference type="PROSITE" id="PS51257">
    <property type="entry name" value="PROKAR_LIPOPROTEIN"/>
    <property type="match status" value="1"/>
</dbReference>
<organism evidence="7">
    <name type="scientific">Nitrospira defluvii</name>
    <dbReference type="NCBI Taxonomy" id="330214"/>
    <lineage>
        <taxon>Bacteria</taxon>
        <taxon>Pseudomonadati</taxon>
        <taxon>Nitrospirota</taxon>
        <taxon>Nitrospiria</taxon>
        <taxon>Nitrospirales</taxon>
        <taxon>Nitrospiraceae</taxon>
        <taxon>Nitrospira</taxon>
    </lineage>
</organism>
<dbReference type="STRING" id="330214.NIDE1438"/>
<dbReference type="GO" id="GO:0008610">
    <property type="term" value="P:lipid biosynthetic process"/>
    <property type="evidence" value="ECO:0007669"/>
    <property type="project" value="InterPro"/>
</dbReference>
<feature type="transmembrane region" description="Helical" evidence="5">
    <location>
        <begin position="32"/>
        <end position="51"/>
    </location>
</feature>
<dbReference type="InterPro" id="IPR050307">
    <property type="entry name" value="Sterol_Desaturase_Related"/>
</dbReference>
<name>B3U4M7_9BACT</name>
<dbReference type="EMBL" id="FP929003">
    <property type="protein sequence ID" value="CBK41187.1"/>
    <property type="molecule type" value="Genomic_DNA"/>
</dbReference>
<dbReference type="PANTHER" id="PTHR11863">
    <property type="entry name" value="STEROL DESATURASE"/>
    <property type="match status" value="1"/>
</dbReference>
<dbReference type="GO" id="GO:0016020">
    <property type="term" value="C:membrane"/>
    <property type="evidence" value="ECO:0007669"/>
    <property type="project" value="UniProtKB-SubCell"/>
</dbReference>
<gene>
    <name evidence="8" type="ORF">NIDE1438</name>
</gene>